<evidence type="ECO:0000313" key="2">
    <source>
        <dbReference type="Proteomes" id="UP000274131"/>
    </source>
</evidence>
<accession>A0A0N4V9E1</accession>
<gene>
    <name evidence="1" type="ORF">EVEC_LOCUS6571</name>
</gene>
<dbReference type="WBParaSite" id="EVEC_0000705001-mRNA-1">
    <property type="protein sequence ID" value="EVEC_0000705001-mRNA-1"/>
    <property type="gene ID" value="EVEC_0000705001"/>
</dbReference>
<dbReference type="AlphaFoldDB" id="A0A0N4V9E1"/>
<protein>
    <submittedName>
        <fullName evidence="3">CX domain-containing protein</fullName>
    </submittedName>
</protein>
<sequence>MTAVTIINFSSLSGTQVTNGDEKINADILNLITVGLLGGYAIREVKAYNDRIYLERYRRSYWLGEKYYQMDNLYYLTTRDTCFYHMSETERQGLKYENDWTPITTVVYQCQKYAQYCCGLDCCDITKTEIRSVPEQPMKYPWSKPVASTATNLQQLSPFRSSTNGGNGRNIIICIVKENKYCPISGDVVSAQICE</sequence>
<reference evidence="1 2" key="2">
    <citation type="submission" date="2018-10" db="EMBL/GenBank/DDBJ databases">
        <authorList>
            <consortium name="Pathogen Informatics"/>
        </authorList>
    </citation>
    <scope>NUCLEOTIDE SEQUENCE [LARGE SCALE GENOMIC DNA]</scope>
</reference>
<proteinExistence type="predicted"/>
<name>A0A0N4V9E1_ENTVE</name>
<evidence type="ECO:0000313" key="1">
    <source>
        <dbReference type="EMBL" id="VDD91820.1"/>
    </source>
</evidence>
<keyword evidence="2" id="KW-1185">Reference proteome</keyword>
<organism evidence="3">
    <name type="scientific">Enterobius vermicularis</name>
    <name type="common">Human pinworm</name>
    <dbReference type="NCBI Taxonomy" id="51028"/>
    <lineage>
        <taxon>Eukaryota</taxon>
        <taxon>Metazoa</taxon>
        <taxon>Ecdysozoa</taxon>
        <taxon>Nematoda</taxon>
        <taxon>Chromadorea</taxon>
        <taxon>Rhabditida</taxon>
        <taxon>Spirurina</taxon>
        <taxon>Oxyuridomorpha</taxon>
        <taxon>Oxyuroidea</taxon>
        <taxon>Oxyuridae</taxon>
        <taxon>Enterobius</taxon>
    </lineage>
</organism>
<evidence type="ECO:0000313" key="3">
    <source>
        <dbReference type="WBParaSite" id="EVEC_0000705001-mRNA-1"/>
    </source>
</evidence>
<dbReference type="Proteomes" id="UP000274131">
    <property type="component" value="Unassembled WGS sequence"/>
</dbReference>
<dbReference type="EMBL" id="UXUI01008566">
    <property type="protein sequence ID" value="VDD91820.1"/>
    <property type="molecule type" value="Genomic_DNA"/>
</dbReference>
<dbReference type="OrthoDB" id="5831507at2759"/>
<reference evidence="3" key="1">
    <citation type="submission" date="2016-04" db="UniProtKB">
        <authorList>
            <consortium name="WormBaseParasite"/>
        </authorList>
    </citation>
    <scope>IDENTIFICATION</scope>
</reference>